<evidence type="ECO:0000256" key="4">
    <source>
        <dbReference type="PROSITE-ProRule" id="PRU00510"/>
    </source>
</evidence>
<dbReference type="PANTHER" id="PTHR33823">
    <property type="entry name" value="RNA POLYMERASE-BINDING TRANSCRIPTION FACTOR DKSA-RELATED"/>
    <property type="match status" value="1"/>
</dbReference>
<proteinExistence type="predicted"/>
<evidence type="ECO:0000313" key="6">
    <source>
        <dbReference type="EMBL" id="OGI92525.1"/>
    </source>
</evidence>
<evidence type="ECO:0000259" key="5">
    <source>
        <dbReference type="Pfam" id="PF01258"/>
    </source>
</evidence>
<evidence type="ECO:0000256" key="3">
    <source>
        <dbReference type="ARBA" id="ARBA00022833"/>
    </source>
</evidence>
<accession>A0A1F6XEL9</accession>
<keyword evidence="2" id="KW-0863">Zinc-finger</keyword>
<comment type="caution">
    <text evidence="4">Lacks conserved residue(s) required for the propagation of feature annotation.</text>
</comment>
<dbReference type="Proteomes" id="UP000179381">
    <property type="component" value="Unassembled WGS sequence"/>
</dbReference>
<keyword evidence="1" id="KW-0479">Metal-binding</keyword>
<dbReference type="InterPro" id="IPR037187">
    <property type="entry name" value="DnaK_N"/>
</dbReference>
<comment type="caution">
    <text evidence="6">The sequence shown here is derived from an EMBL/GenBank/DDBJ whole genome shotgun (WGS) entry which is preliminary data.</text>
</comment>
<evidence type="ECO:0000256" key="1">
    <source>
        <dbReference type="ARBA" id="ARBA00022723"/>
    </source>
</evidence>
<dbReference type="InterPro" id="IPR000962">
    <property type="entry name" value="Znf_DskA_TraR"/>
</dbReference>
<feature type="domain" description="Zinc finger DksA/TraR C4-type" evidence="5">
    <location>
        <begin position="85"/>
        <end position="112"/>
    </location>
</feature>
<protein>
    <recommendedName>
        <fullName evidence="5">Zinc finger DksA/TraR C4-type domain-containing protein</fullName>
    </recommendedName>
</protein>
<dbReference type="PROSITE" id="PS51128">
    <property type="entry name" value="ZF_DKSA_2"/>
    <property type="match status" value="1"/>
</dbReference>
<dbReference type="AlphaFoldDB" id="A0A1F6XEL9"/>
<evidence type="ECO:0000256" key="2">
    <source>
        <dbReference type="ARBA" id="ARBA00022771"/>
    </source>
</evidence>
<name>A0A1F6XEL9_9BACT</name>
<dbReference type="SUPFAM" id="SSF109635">
    <property type="entry name" value="DnaK suppressor protein DksA, alpha-hairpin domain"/>
    <property type="match status" value="1"/>
</dbReference>
<dbReference type="GO" id="GO:0008270">
    <property type="term" value="F:zinc ion binding"/>
    <property type="evidence" value="ECO:0007669"/>
    <property type="project" value="UniProtKB-KW"/>
</dbReference>
<reference evidence="6 7" key="1">
    <citation type="journal article" date="2016" name="Nat. Commun.">
        <title>Thousands of microbial genomes shed light on interconnected biogeochemical processes in an aquifer system.</title>
        <authorList>
            <person name="Anantharaman K."/>
            <person name="Brown C.T."/>
            <person name="Hug L.A."/>
            <person name="Sharon I."/>
            <person name="Castelle C.J."/>
            <person name="Probst A.J."/>
            <person name="Thomas B.C."/>
            <person name="Singh A."/>
            <person name="Wilkins M.J."/>
            <person name="Karaoz U."/>
            <person name="Brodie E.L."/>
            <person name="Williams K.H."/>
            <person name="Hubbard S.S."/>
            <person name="Banfield J.F."/>
        </authorList>
    </citation>
    <scope>NUCLEOTIDE SEQUENCE [LARGE SCALE GENOMIC DNA]</scope>
</reference>
<dbReference type="SUPFAM" id="SSF57716">
    <property type="entry name" value="Glucocorticoid receptor-like (DNA-binding domain)"/>
    <property type="match status" value="1"/>
</dbReference>
<dbReference type="Gene3D" id="1.20.120.910">
    <property type="entry name" value="DksA, coiled-coil domain"/>
    <property type="match status" value="1"/>
</dbReference>
<gene>
    <name evidence="6" type="ORF">A2933_00220</name>
</gene>
<evidence type="ECO:0000313" key="7">
    <source>
        <dbReference type="Proteomes" id="UP000179381"/>
    </source>
</evidence>
<dbReference type="PANTHER" id="PTHR33823:SF4">
    <property type="entry name" value="GENERAL STRESS PROTEIN 16O"/>
    <property type="match status" value="1"/>
</dbReference>
<organism evidence="6 7">
    <name type="scientific">Candidatus Nomurabacteria bacterium RIFCSPLOWO2_01_FULL_46_18</name>
    <dbReference type="NCBI Taxonomy" id="1801783"/>
    <lineage>
        <taxon>Bacteria</taxon>
        <taxon>Candidatus Nomuraibacteriota</taxon>
    </lineage>
</organism>
<sequence>MDKKKIKEKLEKERDQLLEELRDMGKLNIETGEWEATPEEMSSREVDQNDMADRFEDFESRSSMIRVLEPRLNNILRALKDLNKGTFGVCEICGKEIETARLEANPAAKTCKHHLNAQV</sequence>
<dbReference type="EMBL" id="MFVH01000008">
    <property type="protein sequence ID" value="OGI92525.1"/>
    <property type="molecule type" value="Genomic_DNA"/>
</dbReference>
<dbReference type="Pfam" id="PF01258">
    <property type="entry name" value="zf-dskA_traR"/>
    <property type="match status" value="1"/>
</dbReference>
<keyword evidence="3" id="KW-0862">Zinc</keyword>